<evidence type="ECO:0000313" key="1">
    <source>
        <dbReference type="EMBL" id="SDD62388.1"/>
    </source>
</evidence>
<dbReference type="Proteomes" id="UP000198925">
    <property type="component" value="Unassembled WGS sequence"/>
</dbReference>
<dbReference type="InterPro" id="IPR032759">
    <property type="entry name" value="Ntox5"/>
</dbReference>
<gene>
    <name evidence="1" type="ORF">SAMN04487779_1010113</name>
</gene>
<dbReference type="AlphaFoldDB" id="A0A1G6W998"/>
<protein>
    <submittedName>
        <fullName evidence="1">Toxin 5</fullName>
    </submittedName>
</protein>
<proteinExistence type="predicted"/>
<evidence type="ECO:0000313" key="2">
    <source>
        <dbReference type="Proteomes" id="UP000198925"/>
    </source>
</evidence>
<keyword evidence="2" id="KW-1185">Reference proteome</keyword>
<organism evidence="1 2">
    <name type="scientific">Belnapia rosea</name>
    <dbReference type="NCBI Taxonomy" id="938405"/>
    <lineage>
        <taxon>Bacteria</taxon>
        <taxon>Pseudomonadati</taxon>
        <taxon>Pseudomonadota</taxon>
        <taxon>Alphaproteobacteria</taxon>
        <taxon>Acetobacterales</taxon>
        <taxon>Roseomonadaceae</taxon>
        <taxon>Belnapia</taxon>
    </lineage>
</organism>
<accession>A0A1G6W998</accession>
<dbReference type="Pfam" id="PF15543">
    <property type="entry name" value="Ntox5"/>
    <property type="match status" value="1"/>
</dbReference>
<dbReference type="EMBL" id="FMZX01000010">
    <property type="protein sequence ID" value="SDD62388.1"/>
    <property type="molecule type" value="Genomic_DNA"/>
</dbReference>
<dbReference type="RefSeq" id="WP_090664005.1">
    <property type="nucleotide sequence ID" value="NZ_FMZX01000010.1"/>
</dbReference>
<sequence length="148" mass="16164">MAVKQRTGAQDAFMRWALARILGTPGHPLEFLVDPTTKDWHSRLGSRHRKALRNEHVPPVQAGHLVSFHGLEEAAHERLALQDADDNQEQNYTIETGGRRGIVFATAVEIGGVPVELRTARMWENVGVLKPPGTVAAASPHPGWALSG</sequence>
<reference evidence="1 2" key="1">
    <citation type="submission" date="2016-10" db="EMBL/GenBank/DDBJ databases">
        <authorList>
            <person name="de Groot N.N."/>
        </authorList>
    </citation>
    <scope>NUCLEOTIDE SEQUENCE [LARGE SCALE GENOMIC DNA]</scope>
    <source>
        <strain evidence="1 2">CPCC 100156</strain>
    </source>
</reference>
<dbReference type="STRING" id="938405.SAMN02927895_01029"/>
<name>A0A1G6W998_9PROT</name>